<dbReference type="Pfam" id="PF00067">
    <property type="entry name" value="p450"/>
    <property type="match status" value="1"/>
</dbReference>
<keyword evidence="5" id="KW-0479">Metal-binding</keyword>
<organism evidence="10 11">
    <name type="scientific">Cinnamomum micranthum f. kanehirae</name>
    <dbReference type="NCBI Taxonomy" id="337451"/>
    <lineage>
        <taxon>Eukaryota</taxon>
        <taxon>Viridiplantae</taxon>
        <taxon>Streptophyta</taxon>
        <taxon>Embryophyta</taxon>
        <taxon>Tracheophyta</taxon>
        <taxon>Spermatophyta</taxon>
        <taxon>Magnoliopsida</taxon>
        <taxon>Magnoliidae</taxon>
        <taxon>Laurales</taxon>
        <taxon>Lauraceae</taxon>
        <taxon>Cinnamomum</taxon>
    </lineage>
</organism>
<sequence>MKNTAKEMYSIVTSWLEEHHRMRLSSNVEGRKDFIHVMLSTLEGVKFSEFDQDTVFKRFPLTLIVAGTESTSVTMAWAVALLLNNPDVLKESPT</sequence>
<dbReference type="Proteomes" id="UP000283530">
    <property type="component" value="Unassembled WGS sequence"/>
</dbReference>
<reference evidence="10 11" key="1">
    <citation type="journal article" date="2019" name="Nat. Plants">
        <title>Stout camphor tree genome fills gaps in understanding of flowering plant genome evolution.</title>
        <authorList>
            <person name="Chaw S.M."/>
            <person name="Liu Y.C."/>
            <person name="Wu Y.W."/>
            <person name="Wang H.Y."/>
            <person name="Lin C.I."/>
            <person name="Wu C.S."/>
            <person name="Ke H.M."/>
            <person name="Chang L.Y."/>
            <person name="Hsu C.Y."/>
            <person name="Yang H.T."/>
            <person name="Sudianto E."/>
            <person name="Hsu M.H."/>
            <person name="Wu K.P."/>
            <person name="Wang L.N."/>
            <person name="Leebens-Mack J.H."/>
            <person name="Tsai I.J."/>
        </authorList>
    </citation>
    <scope>NUCLEOTIDE SEQUENCE [LARGE SCALE GENOMIC DNA]</scope>
    <source>
        <strain evidence="11">cv. Chaw 1501</strain>
        <tissue evidence="10">Young leaves</tissue>
    </source>
</reference>
<evidence type="ECO:0000256" key="2">
    <source>
        <dbReference type="ARBA" id="ARBA00004370"/>
    </source>
</evidence>
<comment type="cofactor">
    <cofactor evidence="1">
        <name>heme</name>
        <dbReference type="ChEBI" id="CHEBI:30413"/>
    </cofactor>
</comment>
<dbReference type="InterPro" id="IPR036396">
    <property type="entry name" value="Cyt_P450_sf"/>
</dbReference>
<dbReference type="InterPro" id="IPR001128">
    <property type="entry name" value="Cyt_P450"/>
</dbReference>
<dbReference type="Gene3D" id="1.10.630.10">
    <property type="entry name" value="Cytochrome P450"/>
    <property type="match status" value="1"/>
</dbReference>
<dbReference type="InterPro" id="IPR050651">
    <property type="entry name" value="Plant_Cytochrome_P450_Monoox"/>
</dbReference>
<keyword evidence="8" id="KW-0408">Iron</keyword>
<gene>
    <name evidence="10" type="ORF">CKAN_01267400</name>
</gene>
<evidence type="ECO:0000256" key="4">
    <source>
        <dbReference type="ARBA" id="ARBA00022692"/>
    </source>
</evidence>
<keyword evidence="7" id="KW-0560">Oxidoreductase</keyword>
<dbReference type="GO" id="GO:0020037">
    <property type="term" value="F:heme binding"/>
    <property type="evidence" value="ECO:0007669"/>
    <property type="project" value="InterPro"/>
</dbReference>
<dbReference type="GO" id="GO:0004497">
    <property type="term" value="F:monooxygenase activity"/>
    <property type="evidence" value="ECO:0007669"/>
    <property type="project" value="InterPro"/>
</dbReference>
<accession>A0A3S3NAI9</accession>
<dbReference type="AlphaFoldDB" id="A0A3S3NAI9"/>
<proteinExistence type="predicted"/>
<evidence type="ECO:0000256" key="1">
    <source>
        <dbReference type="ARBA" id="ARBA00001971"/>
    </source>
</evidence>
<dbReference type="GO" id="GO:0016020">
    <property type="term" value="C:membrane"/>
    <property type="evidence" value="ECO:0007669"/>
    <property type="project" value="UniProtKB-SubCell"/>
</dbReference>
<dbReference type="PANTHER" id="PTHR47947:SF26">
    <property type="entry name" value="CYTOCHROME P450"/>
    <property type="match status" value="1"/>
</dbReference>
<keyword evidence="11" id="KW-1185">Reference proteome</keyword>
<keyword evidence="3" id="KW-0349">Heme</keyword>
<evidence type="ECO:0000313" key="11">
    <source>
        <dbReference type="Proteomes" id="UP000283530"/>
    </source>
</evidence>
<evidence type="ECO:0000256" key="7">
    <source>
        <dbReference type="ARBA" id="ARBA00023002"/>
    </source>
</evidence>
<evidence type="ECO:0000256" key="6">
    <source>
        <dbReference type="ARBA" id="ARBA00022989"/>
    </source>
</evidence>
<dbReference type="OrthoDB" id="2789670at2759"/>
<keyword evidence="4" id="KW-0812">Transmembrane</keyword>
<keyword evidence="6" id="KW-1133">Transmembrane helix</keyword>
<keyword evidence="9" id="KW-0472">Membrane</keyword>
<name>A0A3S3NAI9_9MAGN</name>
<evidence type="ECO:0000256" key="8">
    <source>
        <dbReference type="ARBA" id="ARBA00023004"/>
    </source>
</evidence>
<dbReference type="EMBL" id="QPKB01000004">
    <property type="protein sequence ID" value="RWR83895.1"/>
    <property type="molecule type" value="Genomic_DNA"/>
</dbReference>
<dbReference type="GO" id="GO:0016705">
    <property type="term" value="F:oxidoreductase activity, acting on paired donors, with incorporation or reduction of molecular oxygen"/>
    <property type="evidence" value="ECO:0007669"/>
    <property type="project" value="InterPro"/>
</dbReference>
<evidence type="ECO:0000256" key="5">
    <source>
        <dbReference type="ARBA" id="ARBA00022723"/>
    </source>
</evidence>
<evidence type="ECO:0000256" key="9">
    <source>
        <dbReference type="ARBA" id="ARBA00023136"/>
    </source>
</evidence>
<protein>
    <submittedName>
        <fullName evidence="10">Cytochrome P450 CYP82D47-like protein</fullName>
    </submittedName>
</protein>
<comment type="caution">
    <text evidence="10">The sequence shown here is derived from an EMBL/GenBank/DDBJ whole genome shotgun (WGS) entry which is preliminary data.</text>
</comment>
<dbReference type="PANTHER" id="PTHR47947">
    <property type="entry name" value="CYTOCHROME P450 82C3-RELATED"/>
    <property type="match status" value="1"/>
</dbReference>
<dbReference type="SUPFAM" id="SSF48264">
    <property type="entry name" value="Cytochrome P450"/>
    <property type="match status" value="1"/>
</dbReference>
<dbReference type="STRING" id="337451.A0A3S3NAI9"/>
<evidence type="ECO:0000256" key="3">
    <source>
        <dbReference type="ARBA" id="ARBA00022617"/>
    </source>
</evidence>
<evidence type="ECO:0000313" key="10">
    <source>
        <dbReference type="EMBL" id="RWR83895.1"/>
    </source>
</evidence>
<dbReference type="GO" id="GO:0005506">
    <property type="term" value="F:iron ion binding"/>
    <property type="evidence" value="ECO:0007669"/>
    <property type="project" value="InterPro"/>
</dbReference>
<comment type="subcellular location">
    <subcellularLocation>
        <location evidence="2">Membrane</location>
    </subcellularLocation>
</comment>